<evidence type="ECO:0000256" key="1">
    <source>
        <dbReference type="ARBA" id="ARBA00004141"/>
    </source>
</evidence>
<dbReference type="InterPro" id="IPR036837">
    <property type="entry name" value="Cation_efflux_CTD_sf"/>
</dbReference>
<evidence type="ECO:0000313" key="13">
    <source>
        <dbReference type="EMBL" id="MCO6407852.1"/>
    </source>
</evidence>
<dbReference type="SUPFAM" id="SSF160240">
    <property type="entry name" value="Cation efflux protein cytoplasmic domain-like"/>
    <property type="match status" value="1"/>
</dbReference>
<sequence>MAGHHHHHHMDPGAGDARVAWAVVVNLGLTVAQIIGGIVSGSLAMIADAIHNLSDAMSLVIAFFARKIARRPADGSMTFGYGRAEVVAALINYTTLIVIGFYLIYEAVMRFIEPSGVDGWLVVIIAGVALVVDVVTALLTWSLSKDSVNIRAAFLHNVADALGSVAVIFAGTLIILYDWQIIDPLVTLAIAGYILWMSFSEIGGVIRILMLGSPTDLDTGAVLKSVEAIDGVTGIHHVHLWQMQEHRAALDAHLVIDSGRWDDADAIKLAVKEKLKADFEIGHTTLELECSKHACVGAEVIGDGPEPESREHRHGHNHGHAHDHGD</sequence>
<evidence type="ECO:0000256" key="10">
    <source>
        <dbReference type="SAM" id="Phobius"/>
    </source>
</evidence>
<feature type="transmembrane region" description="Helical" evidence="10">
    <location>
        <begin position="120"/>
        <end position="141"/>
    </location>
</feature>
<evidence type="ECO:0000256" key="8">
    <source>
        <dbReference type="ARBA" id="ARBA00023136"/>
    </source>
</evidence>
<keyword evidence="6 10" id="KW-1133">Transmembrane helix</keyword>
<evidence type="ECO:0000259" key="12">
    <source>
        <dbReference type="Pfam" id="PF16916"/>
    </source>
</evidence>
<keyword evidence="8 10" id="KW-0472">Membrane</keyword>
<evidence type="ECO:0000259" key="11">
    <source>
        <dbReference type="Pfam" id="PF01545"/>
    </source>
</evidence>
<feature type="transmembrane region" description="Helical" evidence="10">
    <location>
        <begin position="153"/>
        <end position="175"/>
    </location>
</feature>
<accession>A0ABT1CNT1</accession>
<feature type="transmembrane region" description="Helical" evidence="10">
    <location>
        <begin position="86"/>
        <end position="105"/>
    </location>
</feature>
<keyword evidence="14" id="KW-1185">Reference proteome</keyword>
<evidence type="ECO:0000256" key="9">
    <source>
        <dbReference type="SAM" id="MobiDB-lite"/>
    </source>
</evidence>
<evidence type="ECO:0000256" key="3">
    <source>
        <dbReference type="ARBA" id="ARBA00022448"/>
    </source>
</evidence>
<dbReference type="Pfam" id="PF16916">
    <property type="entry name" value="ZT_dimer"/>
    <property type="match status" value="1"/>
</dbReference>
<feature type="domain" description="Cation efflux protein cytoplasmic" evidence="12">
    <location>
        <begin position="215"/>
        <end position="289"/>
    </location>
</feature>
<feature type="region of interest" description="Disordered" evidence="9">
    <location>
        <begin position="301"/>
        <end position="326"/>
    </location>
</feature>
<dbReference type="PANTHER" id="PTHR11562:SF17">
    <property type="entry name" value="RE54080P-RELATED"/>
    <property type="match status" value="1"/>
</dbReference>
<dbReference type="EMBL" id="JAAAML010000001">
    <property type="protein sequence ID" value="MCO6407852.1"/>
    <property type="molecule type" value="Genomic_DNA"/>
</dbReference>
<keyword evidence="5" id="KW-0864">Zinc transport</keyword>
<feature type="transmembrane region" description="Helical" evidence="10">
    <location>
        <begin position="181"/>
        <end position="199"/>
    </location>
</feature>
<dbReference type="InterPro" id="IPR027470">
    <property type="entry name" value="Cation_efflux_CTD"/>
</dbReference>
<keyword evidence="3" id="KW-0813">Transport</keyword>
<dbReference type="NCBIfam" id="TIGR01297">
    <property type="entry name" value="CDF"/>
    <property type="match status" value="1"/>
</dbReference>
<keyword evidence="7" id="KW-0406">Ion transport</keyword>
<dbReference type="InterPro" id="IPR050681">
    <property type="entry name" value="CDF/SLC30A"/>
</dbReference>
<dbReference type="SUPFAM" id="SSF161111">
    <property type="entry name" value="Cation efflux protein transmembrane domain-like"/>
    <property type="match status" value="1"/>
</dbReference>
<protein>
    <submittedName>
        <fullName evidence="13">Cation diffusion facilitator family transporter</fullName>
    </submittedName>
</protein>
<evidence type="ECO:0000256" key="7">
    <source>
        <dbReference type="ARBA" id="ARBA00023065"/>
    </source>
</evidence>
<dbReference type="Gene3D" id="1.20.1510.10">
    <property type="entry name" value="Cation efflux protein transmembrane domain"/>
    <property type="match status" value="1"/>
</dbReference>
<keyword evidence="4 10" id="KW-0812">Transmembrane</keyword>
<comment type="subcellular location">
    <subcellularLocation>
        <location evidence="1">Membrane</location>
        <topology evidence="1">Multi-pass membrane protein</topology>
    </subcellularLocation>
</comment>
<evidence type="ECO:0000256" key="5">
    <source>
        <dbReference type="ARBA" id="ARBA00022906"/>
    </source>
</evidence>
<dbReference type="PANTHER" id="PTHR11562">
    <property type="entry name" value="CATION EFFLUX PROTEIN/ ZINC TRANSPORTER"/>
    <property type="match status" value="1"/>
</dbReference>
<dbReference type="InterPro" id="IPR027469">
    <property type="entry name" value="Cation_efflux_TMD_sf"/>
</dbReference>
<evidence type="ECO:0000313" key="14">
    <source>
        <dbReference type="Proteomes" id="UP001320715"/>
    </source>
</evidence>
<name>A0ABT1CNT1_9HYPH</name>
<dbReference type="InterPro" id="IPR058533">
    <property type="entry name" value="Cation_efflux_TM"/>
</dbReference>
<dbReference type="Pfam" id="PF01545">
    <property type="entry name" value="Cation_efflux"/>
    <property type="match status" value="1"/>
</dbReference>
<comment type="similarity">
    <text evidence="2">Belongs to the cation diffusion facilitator (CDF) transporter (TC 2.A.4) family. SLC30A subfamily.</text>
</comment>
<dbReference type="InterPro" id="IPR002524">
    <property type="entry name" value="Cation_efflux"/>
</dbReference>
<feature type="transmembrane region" description="Helical" evidence="10">
    <location>
        <begin position="45"/>
        <end position="65"/>
    </location>
</feature>
<evidence type="ECO:0000256" key="6">
    <source>
        <dbReference type="ARBA" id="ARBA00022989"/>
    </source>
</evidence>
<proteinExistence type="inferred from homology"/>
<gene>
    <name evidence="13" type="ORF">GTW23_06640</name>
</gene>
<dbReference type="RefSeq" id="WP_252915149.1">
    <property type="nucleotide sequence ID" value="NZ_JAAAML010000001.1"/>
</dbReference>
<evidence type="ECO:0000256" key="4">
    <source>
        <dbReference type="ARBA" id="ARBA00022692"/>
    </source>
</evidence>
<keyword evidence="5" id="KW-0862">Zinc</keyword>
<feature type="domain" description="Cation efflux protein transmembrane" evidence="11">
    <location>
        <begin position="22"/>
        <end position="210"/>
    </location>
</feature>
<comment type="caution">
    <text evidence="13">The sequence shown here is derived from an EMBL/GenBank/DDBJ whole genome shotgun (WGS) entry which is preliminary data.</text>
</comment>
<reference evidence="13 14" key="1">
    <citation type="submission" date="2020-01" db="EMBL/GenBank/DDBJ databases">
        <title>Genomes of bacteria type strains.</title>
        <authorList>
            <person name="Chen J."/>
            <person name="Zhu S."/>
            <person name="Yang J."/>
        </authorList>
    </citation>
    <scope>NUCLEOTIDE SEQUENCE [LARGE SCALE GENOMIC DNA]</scope>
    <source>
        <strain evidence="13 14">DSM 16655</strain>
    </source>
</reference>
<evidence type="ECO:0000256" key="2">
    <source>
        <dbReference type="ARBA" id="ARBA00008873"/>
    </source>
</evidence>
<feature type="transmembrane region" description="Helical" evidence="10">
    <location>
        <begin position="20"/>
        <end position="39"/>
    </location>
</feature>
<dbReference type="Proteomes" id="UP001320715">
    <property type="component" value="Unassembled WGS sequence"/>
</dbReference>
<organism evidence="13 14">
    <name type="scientific">Hoeflea alexandrii</name>
    <dbReference type="NCBI Taxonomy" id="288436"/>
    <lineage>
        <taxon>Bacteria</taxon>
        <taxon>Pseudomonadati</taxon>
        <taxon>Pseudomonadota</taxon>
        <taxon>Alphaproteobacteria</taxon>
        <taxon>Hyphomicrobiales</taxon>
        <taxon>Rhizobiaceae</taxon>
        <taxon>Hoeflea</taxon>
    </lineage>
</organism>